<dbReference type="RefSeq" id="WP_013414462.1">
    <property type="nucleotide sequence ID" value="NC_014659.1"/>
</dbReference>
<evidence type="ECO:0008006" key="3">
    <source>
        <dbReference type="Google" id="ProtNLM"/>
    </source>
</evidence>
<gene>
    <name evidence="1" type="ordered locus">REQ_01350</name>
</gene>
<name>A0A3S5Y180_RHOH1</name>
<accession>A0A3S5Y180</accession>
<dbReference type="EMBL" id="FN563149">
    <property type="protein sequence ID" value="CBH46286.1"/>
    <property type="molecule type" value="Genomic_DNA"/>
</dbReference>
<proteinExistence type="predicted"/>
<reference evidence="1" key="1">
    <citation type="journal article" date="2010" name="PLoS Genet.">
        <title>The genome of a pathogenic rhodococcus: cooptive virulence underpinned by key gene acquisitions.</title>
        <authorList>
            <person name="Letek M."/>
            <person name="Gonzalez P."/>
            <person name="Macarthur I."/>
            <person name="Rodriguez H."/>
            <person name="Freeman T.C."/>
            <person name="Valero-Rello A."/>
            <person name="Blanco M."/>
            <person name="Buckley T."/>
            <person name="Cherevach I."/>
            <person name="Fahey R."/>
            <person name="Hapeshi A."/>
            <person name="Holdstock J."/>
            <person name="Leadon D."/>
            <person name="Navas J."/>
            <person name="Ocampo A."/>
            <person name="Quail M.A."/>
            <person name="Sanders M."/>
            <person name="Scortti M.M."/>
            <person name="Prescott J.F."/>
            <person name="Fogarty U."/>
            <person name="Meijer W.G."/>
            <person name="Parkhill J."/>
            <person name="Bentley S.D."/>
            <person name="Vazquez-Boland J.A."/>
        </authorList>
    </citation>
    <scope>NUCLEOTIDE SEQUENCE [LARGE SCALE GENOMIC DNA]</scope>
    <source>
        <strain evidence="1 2">103S</strain>
    </source>
</reference>
<organism evidence="1">
    <name type="scientific">Rhodococcus hoagii (strain 103S)</name>
    <name type="common">Rhodococcus equi</name>
    <dbReference type="NCBI Taxonomy" id="685727"/>
    <lineage>
        <taxon>Bacteria</taxon>
        <taxon>Bacillati</taxon>
        <taxon>Actinomycetota</taxon>
        <taxon>Actinomycetes</taxon>
        <taxon>Mycobacteriales</taxon>
        <taxon>Nocardiaceae</taxon>
        <taxon>Prescottella</taxon>
    </lineage>
</organism>
<dbReference type="Proteomes" id="UP001154400">
    <property type="component" value="Chromosome"/>
</dbReference>
<dbReference type="KEGG" id="req:REQ_01350"/>
<dbReference type="AlphaFoldDB" id="A0A3S5Y180"/>
<dbReference type="InterPro" id="IPR037883">
    <property type="entry name" value="Knr4/Smi1-like_sf"/>
</dbReference>
<protein>
    <recommendedName>
        <fullName evidence="3">SMI1/KNR4 family protein</fullName>
    </recommendedName>
</protein>
<evidence type="ECO:0000313" key="2">
    <source>
        <dbReference type="Proteomes" id="UP000006892"/>
    </source>
</evidence>
<dbReference type="SUPFAM" id="SSF160631">
    <property type="entry name" value="SMI1/KNR4-like"/>
    <property type="match status" value="1"/>
</dbReference>
<sequence length="181" mass="20502">MSSFSTIRVHGTPTVSHLDLALLETFTFADGGGLPASYRDFVRNFGWGRLFRLWLVYPPVLDGYADGWQARSRILTERLQEIYRDGRTEDFDWMIEPDGAWSLIDSLRVFAISENGDVLVWDTAARDEHGELPVYCSQGMNSLRLLGRSLDAAVTVLRAESVELFGENEFDLEPLDAQRLP</sequence>
<evidence type="ECO:0000313" key="1">
    <source>
        <dbReference type="EMBL" id="CBH46286.1"/>
    </source>
</evidence>